<dbReference type="EMBL" id="OV170230">
    <property type="protein sequence ID" value="CAH0715158.1"/>
    <property type="molecule type" value="Genomic_DNA"/>
</dbReference>
<protein>
    <submittedName>
        <fullName evidence="1">Uncharacterized protein</fullName>
    </submittedName>
</protein>
<reference evidence="1" key="1">
    <citation type="submission" date="2021-12" db="EMBL/GenBank/DDBJ databases">
        <authorList>
            <person name="Martin H S."/>
        </authorList>
    </citation>
    <scope>NUCLEOTIDE SEQUENCE</scope>
</reference>
<proteinExistence type="predicted"/>
<keyword evidence="2" id="KW-1185">Reference proteome</keyword>
<dbReference type="Proteomes" id="UP000838878">
    <property type="component" value="Chromosome 10"/>
</dbReference>
<feature type="non-terminal residue" evidence="1">
    <location>
        <position position="109"/>
    </location>
</feature>
<evidence type="ECO:0000313" key="1">
    <source>
        <dbReference type="EMBL" id="CAH0715158.1"/>
    </source>
</evidence>
<name>A0A8J9U7B0_9NEOP</name>
<dbReference type="AlphaFoldDB" id="A0A8J9U7B0"/>
<organism evidence="1 2">
    <name type="scientific">Brenthis ino</name>
    <name type="common">lesser marbled fritillary</name>
    <dbReference type="NCBI Taxonomy" id="405034"/>
    <lineage>
        <taxon>Eukaryota</taxon>
        <taxon>Metazoa</taxon>
        <taxon>Ecdysozoa</taxon>
        <taxon>Arthropoda</taxon>
        <taxon>Hexapoda</taxon>
        <taxon>Insecta</taxon>
        <taxon>Pterygota</taxon>
        <taxon>Neoptera</taxon>
        <taxon>Endopterygota</taxon>
        <taxon>Lepidoptera</taxon>
        <taxon>Glossata</taxon>
        <taxon>Ditrysia</taxon>
        <taxon>Papilionoidea</taxon>
        <taxon>Nymphalidae</taxon>
        <taxon>Heliconiinae</taxon>
        <taxon>Argynnini</taxon>
        <taxon>Brenthis</taxon>
    </lineage>
</organism>
<gene>
    <name evidence="1" type="ORF">BINO364_LOCUS2129</name>
</gene>
<sequence>MVIGICWRATAAYQVASEVPRSQARRSSLHKGSQYTNPMLAPRKSKHSIAWFSYHLTKAMMLESYTRAFKCREDVGATSAPRIGTQPQPSRYWLHAALTLLATTHGMTR</sequence>
<accession>A0A8J9U7B0</accession>
<evidence type="ECO:0000313" key="2">
    <source>
        <dbReference type="Proteomes" id="UP000838878"/>
    </source>
</evidence>